<feature type="transmembrane region" description="Helical" evidence="6">
    <location>
        <begin position="180"/>
        <end position="202"/>
    </location>
</feature>
<keyword evidence="2" id="KW-1003">Cell membrane</keyword>
<protein>
    <submittedName>
        <fullName evidence="7">MFS transporter</fullName>
    </submittedName>
</protein>
<organism evidence="7 8">
    <name type="scientific">Levilactobacillus namurensis</name>
    <dbReference type="NCBI Taxonomy" id="380393"/>
    <lineage>
        <taxon>Bacteria</taxon>
        <taxon>Bacillati</taxon>
        <taxon>Bacillota</taxon>
        <taxon>Bacilli</taxon>
        <taxon>Lactobacillales</taxon>
        <taxon>Lactobacillaceae</taxon>
        <taxon>Levilactobacillus</taxon>
    </lineage>
</organism>
<dbReference type="InterPro" id="IPR036259">
    <property type="entry name" value="MFS_trans_sf"/>
</dbReference>
<dbReference type="PANTHER" id="PTHR23513">
    <property type="entry name" value="INTEGRAL MEMBRANE EFFLUX PROTEIN-RELATED"/>
    <property type="match status" value="1"/>
</dbReference>
<dbReference type="GO" id="GO:0022857">
    <property type="term" value="F:transmembrane transporter activity"/>
    <property type="evidence" value="ECO:0007669"/>
    <property type="project" value="InterPro"/>
</dbReference>
<keyword evidence="5 6" id="KW-0472">Membrane</keyword>
<evidence type="ECO:0000313" key="7">
    <source>
        <dbReference type="EMBL" id="MDT7013547.1"/>
    </source>
</evidence>
<dbReference type="SUPFAM" id="SSF103473">
    <property type="entry name" value="MFS general substrate transporter"/>
    <property type="match status" value="1"/>
</dbReference>
<dbReference type="Proteomes" id="UP001254075">
    <property type="component" value="Unassembled WGS sequence"/>
</dbReference>
<comment type="caution">
    <text evidence="7">The sequence shown here is derived from an EMBL/GenBank/DDBJ whole genome shotgun (WGS) entry which is preliminary data.</text>
</comment>
<dbReference type="RefSeq" id="WP_313844655.1">
    <property type="nucleotide sequence ID" value="NZ_JAVLAM010000001.1"/>
</dbReference>
<evidence type="ECO:0000256" key="4">
    <source>
        <dbReference type="ARBA" id="ARBA00022989"/>
    </source>
</evidence>
<dbReference type="PANTHER" id="PTHR23513:SF6">
    <property type="entry name" value="MAJOR FACILITATOR SUPERFAMILY ASSOCIATED DOMAIN-CONTAINING PROTEIN"/>
    <property type="match status" value="1"/>
</dbReference>
<keyword evidence="3 6" id="KW-0812">Transmembrane</keyword>
<comment type="subcellular location">
    <subcellularLocation>
        <location evidence="1">Cell membrane</location>
        <topology evidence="1">Multi-pass membrane protein</topology>
    </subcellularLocation>
</comment>
<evidence type="ECO:0000313" key="8">
    <source>
        <dbReference type="Proteomes" id="UP001254075"/>
    </source>
</evidence>
<dbReference type="InterPro" id="IPR011701">
    <property type="entry name" value="MFS"/>
</dbReference>
<feature type="transmembrane region" description="Helical" evidence="6">
    <location>
        <begin position="61"/>
        <end position="85"/>
    </location>
</feature>
<dbReference type="Pfam" id="PF07690">
    <property type="entry name" value="MFS_1"/>
    <property type="match status" value="1"/>
</dbReference>
<evidence type="ECO:0000256" key="2">
    <source>
        <dbReference type="ARBA" id="ARBA00022475"/>
    </source>
</evidence>
<evidence type="ECO:0000256" key="6">
    <source>
        <dbReference type="SAM" id="Phobius"/>
    </source>
</evidence>
<dbReference type="Gene3D" id="1.20.1250.20">
    <property type="entry name" value="MFS general substrate transporter like domains"/>
    <property type="match status" value="1"/>
</dbReference>
<evidence type="ECO:0000256" key="5">
    <source>
        <dbReference type="ARBA" id="ARBA00023136"/>
    </source>
</evidence>
<feature type="transmembrane region" description="Helical" evidence="6">
    <location>
        <begin position="21"/>
        <end position="40"/>
    </location>
</feature>
<name>A0AAW8W244_9LACO</name>
<feature type="transmembrane region" description="Helical" evidence="6">
    <location>
        <begin position="145"/>
        <end position="168"/>
    </location>
</feature>
<dbReference type="AlphaFoldDB" id="A0AAW8W244"/>
<sequence length="332" mass="36741">MLISIVCFAGYYEVYFSSKNIFLAVILFNMASNSFSRMFSMSYLSSVGGIVPKTKMQRLNGIISLSSSMSGIVSAPIAGVLFPVVNFRYLIFLRLLTSVVVLFLTMVTNFEKYNSFPENQGNVKEKGSFKVALNYLRSKSQLLKITISVCLLNFASVLFEIGTPFVVLKRLHLSSSISGLVQSCSSMGVIAGGLIISIITVSRPFKFTVILYEVYSLLSLAVGIFLNINLIPAIIILALFNLIAGSITSMADAPIFTYIQKTVPKKIMGHLMTLLFTTVQILQPLGVLFYSTLLDKFNFKLIFLVNGITLFCFIIYFFILSSKSNVGSMKEI</sequence>
<dbReference type="EMBL" id="JAVLAM010000001">
    <property type="protein sequence ID" value="MDT7013547.1"/>
    <property type="molecule type" value="Genomic_DNA"/>
</dbReference>
<feature type="transmembrane region" description="Helical" evidence="6">
    <location>
        <begin position="91"/>
        <end position="110"/>
    </location>
</feature>
<gene>
    <name evidence="7" type="ORF">RI532_03785</name>
</gene>
<feature type="transmembrane region" description="Helical" evidence="6">
    <location>
        <begin position="299"/>
        <end position="320"/>
    </location>
</feature>
<proteinExistence type="predicted"/>
<evidence type="ECO:0000256" key="1">
    <source>
        <dbReference type="ARBA" id="ARBA00004651"/>
    </source>
</evidence>
<keyword evidence="4 6" id="KW-1133">Transmembrane helix</keyword>
<reference evidence="7" key="1">
    <citation type="submission" date="2023-08" db="EMBL/GenBank/DDBJ databases">
        <authorList>
            <person name="Page C.A."/>
            <person name="Perez-Diaz I.M."/>
        </authorList>
    </citation>
    <scope>NUCLEOTIDE SEQUENCE</scope>
    <source>
        <strain evidence="7">3.8.38</strain>
    </source>
</reference>
<dbReference type="GO" id="GO:0005886">
    <property type="term" value="C:plasma membrane"/>
    <property type="evidence" value="ECO:0007669"/>
    <property type="project" value="UniProtKB-SubCell"/>
</dbReference>
<feature type="transmembrane region" description="Helical" evidence="6">
    <location>
        <begin position="271"/>
        <end position="293"/>
    </location>
</feature>
<accession>A0AAW8W244</accession>
<evidence type="ECO:0000256" key="3">
    <source>
        <dbReference type="ARBA" id="ARBA00022692"/>
    </source>
</evidence>